<keyword evidence="6" id="KW-1185">Reference proteome</keyword>
<protein>
    <submittedName>
        <fullName evidence="5">Tetratricopeptide repeat protein</fullName>
    </submittedName>
</protein>
<dbReference type="Gene3D" id="1.25.40.10">
    <property type="entry name" value="Tetratricopeptide repeat domain"/>
    <property type="match status" value="1"/>
</dbReference>
<reference evidence="5" key="1">
    <citation type="submission" date="2021-02" db="EMBL/GenBank/DDBJ databases">
        <title>The CRISPR/cas machinery reduction and long-range gene transfer in the hot spring cyanobacterium Synechococcus.</title>
        <authorList>
            <person name="Dvorak P."/>
            <person name="Jahodarova E."/>
            <person name="Hasler P."/>
            <person name="Poulickova A."/>
        </authorList>
    </citation>
    <scope>NUCLEOTIDE SEQUENCE</scope>
    <source>
        <strain evidence="5">Rupite</strain>
    </source>
</reference>
<dbReference type="InterPro" id="IPR031101">
    <property type="entry name" value="Ctr9"/>
</dbReference>
<dbReference type="PANTHER" id="PTHR14027:SF2">
    <property type="entry name" value="RNA POLYMERASE-ASSOCIATED PROTEIN CTR9 HOMOLOG"/>
    <property type="match status" value="1"/>
</dbReference>
<proteinExistence type="predicted"/>
<organism evidence="5 6">
    <name type="scientific">Thermostichus vulcanus str. 'Rupite'</name>
    <dbReference type="NCBI Taxonomy" id="2813851"/>
    <lineage>
        <taxon>Bacteria</taxon>
        <taxon>Bacillati</taxon>
        <taxon>Cyanobacteriota</taxon>
        <taxon>Cyanophyceae</taxon>
        <taxon>Thermostichales</taxon>
        <taxon>Thermostichaceae</taxon>
        <taxon>Thermostichus</taxon>
    </lineage>
</organism>
<keyword evidence="2 3" id="KW-0802">TPR repeat</keyword>
<evidence type="ECO:0000259" key="4">
    <source>
        <dbReference type="Pfam" id="PF08241"/>
    </source>
</evidence>
<dbReference type="SMART" id="SM00028">
    <property type="entry name" value="TPR"/>
    <property type="match status" value="4"/>
</dbReference>
<dbReference type="InterPro" id="IPR013105">
    <property type="entry name" value="TPR_2"/>
</dbReference>
<accession>A0ABT0CAB6</accession>
<dbReference type="InterPro" id="IPR029063">
    <property type="entry name" value="SAM-dependent_MTases_sf"/>
</dbReference>
<evidence type="ECO:0000256" key="2">
    <source>
        <dbReference type="ARBA" id="ARBA00022803"/>
    </source>
</evidence>
<feature type="repeat" description="TPR" evidence="3">
    <location>
        <begin position="168"/>
        <end position="201"/>
    </location>
</feature>
<dbReference type="Pfam" id="PF07719">
    <property type="entry name" value="TPR_2"/>
    <property type="match status" value="1"/>
</dbReference>
<evidence type="ECO:0000256" key="1">
    <source>
        <dbReference type="ARBA" id="ARBA00022737"/>
    </source>
</evidence>
<sequence>MAKRKGFGSGAKKQPPLSEWVRQAEAQLRQGQVIRCRQLCQQVLSQQGSLSGTAEEMAVAQAYALLGQIEQGCGHFPAAMLHYQQAILTCPPTAPASLIAEYHALLGRLLRQMGEKKQAQSLFEQALARDPDLLLARVGLADLLQAQGEFEVALEHYTLAWQGSQQEPDIPYQIGMCLWKQGQGSQAKGWFQQALSLQPDHSDARYMLAILGELPLPDKTPAAWVTRLFDEYAPRFEQHLLQKLNYQGPQALWNGILAVAEAQGSAPRFEQALDLGCGTGLVGSLVRPYVQRLWGVDLSGRMVEMARQKGLYDQLVQGDLLELLQRTPERYDLILAADVFIYWGDLAQVFPACGRVLTSGGLLAFTVEQGSLSGYALGSTSGRFVHSESYIRQQAERVGLDPVYHQDFTLRREGETGVPGAVWCLRQR</sequence>
<dbReference type="EMBL" id="JAFIRA010000013">
    <property type="protein sequence ID" value="MCJ2542654.1"/>
    <property type="molecule type" value="Genomic_DNA"/>
</dbReference>
<dbReference type="CDD" id="cd02440">
    <property type="entry name" value="AdoMet_MTases"/>
    <property type="match status" value="1"/>
</dbReference>
<dbReference type="Pfam" id="PF14559">
    <property type="entry name" value="TPR_19"/>
    <property type="match status" value="1"/>
</dbReference>
<gene>
    <name evidence="5" type="ORF">JX360_06995</name>
</gene>
<comment type="caution">
    <text evidence="5">The sequence shown here is derived from an EMBL/GenBank/DDBJ whole genome shotgun (WGS) entry which is preliminary data.</text>
</comment>
<feature type="domain" description="Methyltransferase type 11" evidence="4">
    <location>
        <begin position="273"/>
        <end position="365"/>
    </location>
</feature>
<dbReference type="SUPFAM" id="SSF53335">
    <property type="entry name" value="S-adenosyl-L-methionine-dependent methyltransferases"/>
    <property type="match status" value="1"/>
</dbReference>
<evidence type="ECO:0000313" key="5">
    <source>
        <dbReference type="EMBL" id="MCJ2542654.1"/>
    </source>
</evidence>
<dbReference type="Pfam" id="PF08241">
    <property type="entry name" value="Methyltransf_11"/>
    <property type="match status" value="1"/>
</dbReference>
<keyword evidence="1" id="KW-0677">Repeat</keyword>
<dbReference type="Proteomes" id="UP000830835">
    <property type="component" value="Unassembled WGS sequence"/>
</dbReference>
<dbReference type="InterPro" id="IPR019734">
    <property type="entry name" value="TPR_rpt"/>
</dbReference>
<dbReference type="RefSeq" id="WP_244349926.1">
    <property type="nucleotide sequence ID" value="NZ_JAFIRA010000013.1"/>
</dbReference>
<dbReference type="Gene3D" id="3.40.50.150">
    <property type="entry name" value="Vaccinia Virus protein VP39"/>
    <property type="match status" value="1"/>
</dbReference>
<dbReference type="PROSITE" id="PS50005">
    <property type="entry name" value="TPR"/>
    <property type="match status" value="2"/>
</dbReference>
<dbReference type="SUPFAM" id="SSF48452">
    <property type="entry name" value="TPR-like"/>
    <property type="match status" value="1"/>
</dbReference>
<feature type="repeat" description="TPR" evidence="3">
    <location>
        <begin position="100"/>
        <end position="133"/>
    </location>
</feature>
<evidence type="ECO:0000256" key="3">
    <source>
        <dbReference type="PROSITE-ProRule" id="PRU00339"/>
    </source>
</evidence>
<dbReference type="InterPro" id="IPR011990">
    <property type="entry name" value="TPR-like_helical_dom_sf"/>
</dbReference>
<name>A0ABT0CAB6_THEVL</name>
<dbReference type="InterPro" id="IPR013216">
    <property type="entry name" value="Methyltransf_11"/>
</dbReference>
<evidence type="ECO:0000313" key="6">
    <source>
        <dbReference type="Proteomes" id="UP000830835"/>
    </source>
</evidence>
<dbReference type="PANTHER" id="PTHR14027">
    <property type="entry name" value="RNA POLYMERASE-ASSOCIATED PROTEIN CTR9"/>
    <property type="match status" value="1"/>
</dbReference>